<evidence type="ECO:0000256" key="14">
    <source>
        <dbReference type="SAM" id="Phobius"/>
    </source>
</evidence>
<comment type="caution">
    <text evidence="15">The sequence shown here is derived from an EMBL/GenBank/DDBJ whole genome shotgun (WGS) entry which is preliminary data.</text>
</comment>
<keyword evidence="5 13" id="KW-1003">Cell membrane</keyword>
<comment type="similarity">
    <text evidence="3 13">Belongs to the membrane-bound acyltransferase family.</text>
</comment>
<feature type="transmembrane region" description="Helical" evidence="14">
    <location>
        <begin position="350"/>
        <end position="371"/>
    </location>
</feature>
<keyword evidence="6 13" id="KW-0808">Transferase</keyword>
<dbReference type="InterPro" id="IPR004299">
    <property type="entry name" value="MBOAT_fam"/>
</dbReference>
<feature type="transmembrane region" description="Helical" evidence="14">
    <location>
        <begin position="424"/>
        <end position="442"/>
    </location>
</feature>
<keyword evidence="16" id="KW-1185">Reference proteome</keyword>
<evidence type="ECO:0000256" key="11">
    <source>
        <dbReference type="ARBA" id="ARBA00023315"/>
    </source>
</evidence>
<comment type="pathway">
    <text evidence="2">Glycan biosynthesis; alginate biosynthesis.</text>
</comment>
<evidence type="ECO:0000256" key="13">
    <source>
        <dbReference type="PIRNR" id="PIRNR016636"/>
    </source>
</evidence>
<evidence type="ECO:0000256" key="2">
    <source>
        <dbReference type="ARBA" id="ARBA00005182"/>
    </source>
</evidence>
<dbReference type="RefSeq" id="WP_379086530.1">
    <property type="nucleotide sequence ID" value="NZ_JBHTJO010000001.1"/>
</dbReference>
<evidence type="ECO:0000256" key="3">
    <source>
        <dbReference type="ARBA" id="ARBA00010323"/>
    </source>
</evidence>
<evidence type="ECO:0000256" key="1">
    <source>
        <dbReference type="ARBA" id="ARBA00004651"/>
    </source>
</evidence>
<keyword evidence="8" id="KW-0016">Alginate biosynthesis</keyword>
<evidence type="ECO:0000313" key="15">
    <source>
        <dbReference type="EMBL" id="MFD0986422.1"/>
    </source>
</evidence>
<keyword evidence="10 13" id="KW-0472">Membrane</keyword>
<dbReference type="PIRSF" id="PIRSF016636">
    <property type="entry name" value="AlgI_DltB"/>
    <property type="match status" value="1"/>
</dbReference>
<organism evidence="15 16">
    <name type="scientific">Methyloligella solikamskensis</name>
    <dbReference type="NCBI Taxonomy" id="1177756"/>
    <lineage>
        <taxon>Bacteria</taxon>
        <taxon>Pseudomonadati</taxon>
        <taxon>Pseudomonadota</taxon>
        <taxon>Alphaproteobacteria</taxon>
        <taxon>Hyphomicrobiales</taxon>
        <taxon>Hyphomicrobiaceae</taxon>
        <taxon>Methyloligella</taxon>
    </lineage>
</organism>
<evidence type="ECO:0000313" key="16">
    <source>
        <dbReference type="Proteomes" id="UP001597102"/>
    </source>
</evidence>
<reference evidence="16" key="1">
    <citation type="journal article" date="2019" name="Int. J. Syst. Evol. Microbiol.">
        <title>The Global Catalogue of Microorganisms (GCM) 10K type strain sequencing project: providing services to taxonomists for standard genome sequencing and annotation.</title>
        <authorList>
            <consortium name="The Broad Institute Genomics Platform"/>
            <consortium name="The Broad Institute Genome Sequencing Center for Infectious Disease"/>
            <person name="Wu L."/>
            <person name="Ma J."/>
        </authorList>
    </citation>
    <scope>NUCLEOTIDE SEQUENCE [LARGE SCALE GENOMIC DNA]</scope>
    <source>
        <strain evidence="16">CCUG 61697</strain>
    </source>
</reference>
<evidence type="ECO:0000256" key="10">
    <source>
        <dbReference type="ARBA" id="ARBA00023136"/>
    </source>
</evidence>
<dbReference type="Pfam" id="PF03062">
    <property type="entry name" value="MBOAT"/>
    <property type="match status" value="1"/>
</dbReference>
<dbReference type="PIRSF" id="PIRSF500217">
    <property type="entry name" value="AlgI"/>
    <property type="match status" value="1"/>
</dbReference>
<evidence type="ECO:0000256" key="9">
    <source>
        <dbReference type="ARBA" id="ARBA00022989"/>
    </source>
</evidence>
<evidence type="ECO:0000256" key="6">
    <source>
        <dbReference type="ARBA" id="ARBA00022679"/>
    </source>
</evidence>
<name>A0ABW3J7L6_9HYPH</name>
<feature type="transmembrane region" description="Helical" evidence="14">
    <location>
        <begin position="116"/>
        <end position="135"/>
    </location>
</feature>
<feature type="transmembrane region" description="Helical" evidence="14">
    <location>
        <begin position="6"/>
        <end position="22"/>
    </location>
</feature>
<feature type="transmembrane region" description="Helical" evidence="14">
    <location>
        <begin position="195"/>
        <end position="217"/>
    </location>
</feature>
<feature type="transmembrane region" description="Helical" evidence="14">
    <location>
        <begin position="43"/>
        <end position="62"/>
    </location>
</feature>
<keyword evidence="11 13" id="KW-0012">Acyltransferase</keyword>
<feature type="transmembrane region" description="Helical" evidence="14">
    <location>
        <begin position="315"/>
        <end position="338"/>
    </location>
</feature>
<keyword evidence="9 14" id="KW-1133">Transmembrane helix</keyword>
<gene>
    <name evidence="15" type="ORF">ACFQ2F_04855</name>
</gene>
<dbReference type="InterPro" id="IPR028362">
    <property type="entry name" value="AlgI"/>
</dbReference>
<dbReference type="InterPro" id="IPR024194">
    <property type="entry name" value="Ac/AlaTfrase_AlgI/DltB"/>
</dbReference>
<feature type="transmembrane region" description="Helical" evidence="14">
    <location>
        <begin position="77"/>
        <end position="96"/>
    </location>
</feature>
<sequence>MLFPTLDFGIFFLAVFAIAWELKDRPEGRKTFLVAASYFFYGYWDWRFAGLLAASSLINYAAGRLVTVASSDRDKRVLVAIAVAINLGILGFFKYYGFFLEQLAELLAQGGMVRDLPFLEIILPIGISFFTFQGISYVVDVYRKEIPAEENPLNVFLYISFFPQLVAGPIVRAADFLPQLKSEPQLDRQMVAKGILLILLGLFKKMVIANYLATLLVDDVFFAPDAYSGPDLLLAVYGYAIQIYCDFSGYSDIAIGVAALLGYHFKANFLQPYRSASLREFWRRWHISLSSWLRDYLYKPLGGSRHGTVKTYRNVMITMLLGGLWHGANWTFLIWGAIHGVALVVERMVLAIVPAPGASTLVAGDSFGGTVKAGWGGGAGRDAFARALGVLITFNVVCLAWIFFRSESLDYALLYLEGLADWSGPVEMATPFLVALVAVSLASHFLPENMMPGAISWLQDRSAITLGAVLGFGILLIWAIAPEGVAPFIYFQF</sequence>
<dbReference type="Proteomes" id="UP001597102">
    <property type="component" value="Unassembled WGS sequence"/>
</dbReference>
<proteinExistence type="inferred from homology"/>
<feature type="transmembrane region" description="Helical" evidence="14">
    <location>
        <begin position="463"/>
        <end position="481"/>
    </location>
</feature>
<feature type="transmembrane region" description="Helical" evidence="14">
    <location>
        <begin position="237"/>
        <end position="265"/>
    </location>
</feature>
<dbReference type="PANTHER" id="PTHR13285:SF23">
    <property type="entry name" value="TEICHOIC ACID D-ALANYLTRANSFERASE"/>
    <property type="match status" value="1"/>
</dbReference>
<evidence type="ECO:0000256" key="7">
    <source>
        <dbReference type="ARBA" id="ARBA00022692"/>
    </source>
</evidence>
<evidence type="ECO:0000256" key="8">
    <source>
        <dbReference type="ARBA" id="ARBA00022841"/>
    </source>
</evidence>
<dbReference type="InterPro" id="IPR051085">
    <property type="entry name" value="MB_O-acyltransferase"/>
</dbReference>
<protein>
    <recommendedName>
        <fullName evidence="4">Probable alginate O-acetylase AlgI</fullName>
    </recommendedName>
    <alternativeName>
        <fullName evidence="12">Alginate biosynthesis protein AlgI</fullName>
    </alternativeName>
</protein>
<keyword evidence="7 14" id="KW-0812">Transmembrane</keyword>
<dbReference type="PANTHER" id="PTHR13285">
    <property type="entry name" value="ACYLTRANSFERASE"/>
    <property type="match status" value="1"/>
</dbReference>
<evidence type="ECO:0000256" key="4">
    <source>
        <dbReference type="ARBA" id="ARBA00016084"/>
    </source>
</evidence>
<dbReference type="EMBL" id="JBHTJO010000001">
    <property type="protein sequence ID" value="MFD0986422.1"/>
    <property type="molecule type" value="Genomic_DNA"/>
</dbReference>
<feature type="transmembrane region" description="Helical" evidence="14">
    <location>
        <begin position="383"/>
        <end position="404"/>
    </location>
</feature>
<evidence type="ECO:0000256" key="5">
    <source>
        <dbReference type="ARBA" id="ARBA00022475"/>
    </source>
</evidence>
<evidence type="ECO:0000256" key="12">
    <source>
        <dbReference type="ARBA" id="ARBA00031030"/>
    </source>
</evidence>
<accession>A0ABW3J7L6</accession>
<comment type="subcellular location">
    <subcellularLocation>
        <location evidence="1">Cell membrane</location>
        <topology evidence="1">Multi-pass membrane protein</topology>
    </subcellularLocation>
</comment>